<dbReference type="PATRIC" id="fig|438.15.peg.165"/>
<evidence type="ECO:0008006" key="3">
    <source>
        <dbReference type="Google" id="ProtNLM"/>
    </source>
</evidence>
<reference evidence="1 2" key="1">
    <citation type="submission" date="2016-05" db="EMBL/GenBank/DDBJ databases">
        <title>Genome sequencing of Acetobacter pasteurianus strain SRCM100623.</title>
        <authorList>
            <person name="Song Y.R."/>
        </authorList>
    </citation>
    <scope>NUCLEOTIDE SEQUENCE [LARGE SCALE GENOMIC DNA]</scope>
    <source>
        <strain evidence="1 2">SRCM100623</strain>
    </source>
</reference>
<protein>
    <recommendedName>
        <fullName evidence="3">N-acetyltransferase domain-containing protein</fullName>
    </recommendedName>
</protein>
<comment type="caution">
    <text evidence="1">The sequence shown here is derived from an EMBL/GenBank/DDBJ whole genome shotgun (WGS) entry which is preliminary data.</text>
</comment>
<evidence type="ECO:0000313" key="2">
    <source>
        <dbReference type="Proteomes" id="UP000093796"/>
    </source>
</evidence>
<dbReference type="Proteomes" id="UP000093796">
    <property type="component" value="Unassembled WGS sequence"/>
</dbReference>
<dbReference type="EMBL" id="LYUD01000001">
    <property type="protein sequence ID" value="OAZ76937.1"/>
    <property type="molecule type" value="Genomic_DNA"/>
</dbReference>
<name>A0A1A0DQI6_ACEPA</name>
<dbReference type="AlphaFoldDB" id="A0A1A0DQI6"/>
<evidence type="ECO:0000313" key="1">
    <source>
        <dbReference type="EMBL" id="OAZ76937.1"/>
    </source>
</evidence>
<organism evidence="1 2">
    <name type="scientific">Acetobacter pasteurianus</name>
    <name type="common">Acetobacter turbidans</name>
    <dbReference type="NCBI Taxonomy" id="438"/>
    <lineage>
        <taxon>Bacteria</taxon>
        <taxon>Pseudomonadati</taxon>
        <taxon>Pseudomonadota</taxon>
        <taxon>Alphaproteobacteria</taxon>
        <taxon>Acetobacterales</taxon>
        <taxon>Acetobacteraceae</taxon>
        <taxon>Acetobacter</taxon>
    </lineage>
</organism>
<proteinExistence type="predicted"/>
<gene>
    <name evidence="1" type="ORF">SRCM100623_00165</name>
</gene>
<dbReference type="InterPro" id="IPR016181">
    <property type="entry name" value="Acyl_CoA_acyltransferase"/>
</dbReference>
<dbReference type="Gene3D" id="3.40.630.30">
    <property type="match status" value="1"/>
</dbReference>
<dbReference type="SUPFAM" id="SSF55729">
    <property type="entry name" value="Acyl-CoA N-acyltransferases (Nat)"/>
    <property type="match status" value="1"/>
</dbReference>
<sequence length="65" mass="7213">MADALDRSLKVSKEVGIHGVALDAATPHLVEFYKKFGFELLENEGDERTMFISCAQIEDALRQAS</sequence>
<accession>A0A1A0DQI6</accession>